<dbReference type="AlphaFoldDB" id="I3X2L0"/>
<dbReference type="Proteomes" id="UP000006180">
    <property type="component" value="Chromosome"/>
</dbReference>
<dbReference type="KEGG" id="sfd:USDA257_c15260"/>
<dbReference type="STRING" id="1185652.USDA257_c15260"/>
<protein>
    <submittedName>
        <fullName evidence="1">Uncharacterized protein</fullName>
    </submittedName>
</protein>
<organism evidence="1 2">
    <name type="scientific">Sinorhizobium fredii (strain USDA 257)</name>
    <dbReference type="NCBI Taxonomy" id="1185652"/>
    <lineage>
        <taxon>Bacteria</taxon>
        <taxon>Pseudomonadati</taxon>
        <taxon>Pseudomonadota</taxon>
        <taxon>Alphaproteobacteria</taxon>
        <taxon>Hyphomicrobiales</taxon>
        <taxon>Rhizobiaceae</taxon>
        <taxon>Sinorhizobium/Ensifer group</taxon>
        <taxon>Sinorhizobium</taxon>
    </lineage>
</organism>
<dbReference type="PATRIC" id="fig|1185652.3.peg.1587"/>
<gene>
    <name evidence="1" type="ORF">USDA257_c15260</name>
</gene>
<reference evidence="1 2" key="1">
    <citation type="journal article" date="2012" name="J. Bacteriol.">
        <title>Complete genome sequence of the broad-host-range strain Sinorhizobium fredii USDA257.</title>
        <authorList>
            <person name="Schuldes J."/>
            <person name="Rodriguez Orbegoso M."/>
            <person name="Schmeisser C."/>
            <person name="Krishnan H.B."/>
            <person name="Daniel R."/>
            <person name="Streit W.R."/>
        </authorList>
    </citation>
    <scope>NUCLEOTIDE SEQUENCE [LARGE SCALE GENOMIC DNA]</scope>
    <source>
        <strain evidence="1 2">USDA 257</strain>
    </source>
</reference>
<name>I3X2L0_SINF2</name>
<dbReference type="EMBL" id="CP003563">
    <property type="protein sequence ID" value="AFL50116.1"/>
    <property type="molecule type" value="Genomic_DNA"/>
</dbReference>
<dbReference type="HOGENOM" id="CLU_2810119_0_0_5"/>
<accession>I3X2L0</accession>
<evidence type="ECO:0000313" key="1">
    <source>
        <dbReference type="EMBL" id="AFL50116.1"/>
    </source>
</evidence>
<proteinExistence type="predicted"/>
<evidence type="ECO:0000313" key="2">
    <source>
        <dbReference type="Proteomes" id="UP000006180"/>
    </source>
</evidence>
<sequence>MAIALPIDYMSRIQTYRRIIMSSQRKLANQIQSRFARQLWNELLRVQTRDAASLLEARDRQEGEDRS</sequence>